<evidence type="ECO:0000313" key="1">
    <source>
        <dbReference type="EMBL" id="OWR51512.1"/>
    </source>
</evidence>
<sequence length="104" mass="11716">MEHATECIGGVLYNNIVNKESYRSSGHRMYLVVYVERDVTGRTGSSAATFTFFGLSIHQDLLTPLLSDRPMRLESCQDAPGCYGYREKKGNLMDSWRVSATCRV</sequence>
<organism evidence="1 2">
    <name type="scientific">Danaus plexippus plexippus</name>
    <dbReference type="NCBI Taxonomy" id="278856"/>
    <lineage>
        <taxon>Eukaryota</taxon>
        <taxon>Metazoa</taxon>
        <taxon>Ecdysozoa</taxon>
        <taxon>Arthropoda</taxon>
        <taxon>Hexapoda</taxon>
        <taxon>Insecta</taxon>
        <taxon>Pterygota</taxon>
        <taxon>Neoptera</taxon>
        <taxon>Endopterygota</taxon>
        <taxon>Lepidoptera</taxon>
        <taxon>Glossata</taxon>
        <taxon>Ditrysia</taxon>
        <taxon>Papilionoidea</taxon>
        <taxon>Nymphalidae</taxon>
        <taxon>Danainae</taxon>
        <taxon>Danaini</taxon>
        <taxon>Danaina</taxon>
        <taxon>Danaus</taxon>
        <taxon>Danaus</taxon>
    </lineage>
</organism>
<dbReference type="AlphaFoldDB" id="A0A212FCP8"/>
<gene>
    <name evidence="1" type="ORF">KGM_210545</name>
</gene>
<name>A0A212FCP8_DANPL</name>
<dbReference type="Proteomes" id="UP000007151">
    <property type="component" value="Unassembled WGS sequence"/>
</dbReference>
<accession>A0A212FCP8</accession>
<dbReference type="EMBL" id="AGBW02009155">
    <property type="protein sequence ID" value="OWR51512.1"/>
    <property type="molecule type" value="Genomic_DNA"/>
</dbReference>
<comment type="caution">
    <text evidence="1">The sequence shown here is derived from an EMBL/GenBank/DDBJ whole genome shotgun (WGS) entry which is preliminary data.</text>
</comment>
<reference evidence="1 2" key="1">
    <citation type="journal article" date="2011" name="Cell">
        <title>The monarch butterfly genome yields insights into long-distance migration.</title>
        <authorList>
            <person name="Zhan S."/>
            <person name="Merlin C."/>
            <person name="Boore J.L."/>
            <person name="Reppert S.M."/>
        </authorList>
    </citation>
    <scope>NUCLEOTIDE SEQUENCE [LARGE SCALE GENOMIC DNA]</scope>
    <source>
        <strain evidence="1">F-2</strain>
    </source>
</reference>
<protein>
    <submittedName>
        <fullName evidence="1">Uncharacterized protein</fullName>
    </submittedName>
</protein>
<dbReference type="InParanoid" id="A0A212FCP8"/>
<dbReference type="KEGG" id="dpl:KGM_210545"/>
<keyword evidence="2" id="KW-1185">Reference proteome</keyword>
<proteinExistence type="predicted"/>
<evidence type="ECO:0000313" key="2">
    <source>
        <dbReference type="Proteomes" id="UP000007151"/>
    </source>
</evidence>